<dbReference type="PANTHER" id="PTHR10638">
    <property type="entry name" value="COPPER AMINE OXIDASE"/>
    <property type="match status" value="1"/>
</dbReference>
<dbReference type="Proteomes" id="UP000507470">
    <property type="component" value="Unassembled WGS sequence"/>
</dbReference>
<dbReference type="AlphaFoldDB" id="A0A6J8AUW5"/>
<organism evidence="3 4">
    <name type="scientific">Mytilus coruscus</name>
    <name type="common">Sea mussel</name>
    <dbReference type="NCBI Taxonomy" id="42192"/>
    <lineage>
        <taxon>Eukaryota</taxon>
        <taxon>Metazoa</taxon>
        <taxon>Spiralia</taxon>
        <taxon>Lophotrochozoa</taxon>
        <taxon>Mollusca</taxon>
        <taxon>Bivalvia</taxon>
        <taxon>Autobranchia</taxon>
        <taxon>Pteriomorphia</taxon>
        <taxon>Mytilida</taxon>
        <taxon>Mytiloidea</taxon>
        <taxon>Mytilidae</taxon>
        <taxon>Mytilinae</taxon>
        <taxon>Mytilus</taxon>
    </lineage>
</organism>
<dbReference type="InterPro" id="IPR015798">
    <property type="entry name" value="Cu_amine_oxidase_C"/>
</dbReference>
<comment type="similarity">
    <text evidence="1">Belongs to the copper/topaquinone oxidase family.</text>
</comment>
<sequence length="420" mass="48292">MSPLHQHLFNFKMDLDIKGTSNRFETIDIEPDVVDNKCHKNRGAKIVQNRFIKRLKQKELQAAYKFNFDYPKLLTFVNNNKKDKFGNSPGYKLLNKGMTKVIRPPNNGNNPAVSWSQYQVAVTKYKDSEPYSSSVYTHSDNPVFTFQEFIDDNENIVDEDLVAWVTMGMHHVVQKEDIPVTHTPGQSHKEGKISDADYSVYKTQIESVILSIPKQCKKEKIIKQKLKDATLRSIDDYICTQNQNTLLDEIRRKKDTKKPGLKLGNFQYHLGPKWTGHDLNSKSQFCCSSAKQSLTSASLDLTLLRCLLINFAPTCTGAVRKDVENLIKYRNNLHGHSQEGKISDADYSVYKIQIENVILSIAKQCNKEKIIRQKLNDAAVRPMDDSICTQYQNTLLNEIRRDKDTEEVILLLIRMMIIEI</sequence>
<accession>A0A6J8AUW5</accession>
<keyword evidence="1" id="KW-0186">Copper</keyword>
<evidence type="ECO:0000313" key="3">
    <source>
        <dbReference type="EMBL" id="CAC5374043.1"/>
    </source>
</evidence>
<dbReference type="GO" id="GO:0005886">
    <property type="term" value="C:plasma membrane"/>
    <property type="evidence" value="ECO:0007669"/>
    <property type="project" value="TreeGrafter"/>
</dbReference>
<dbReference type="GO" id="GO:0048038">
    <property type="term" value="F:quinone binding"/>
    <property type="evidence" value="ECO:0007669"/>
    <property type="project" value="InterPro"/>
</dbReference>
<evidence type="ECO:0000313" key="4">
    <source>
        <dbReference type="Proteomes" id="UP000507470"/>
    </source>
</evidence>
<evidence type="ECO:0000259" key="2">
    <source>
        <dbReference type="Pfam" id="PF01179"/>
    </source>
</evidence>
<keyword evidence="1" id="KW-0479">Metal-binding</keyword>
<keyword evidence="1 3" id="KW-0560">Oxidoreductase</keyword>
<dbReference type="PROSITE" id="PS01165">
    <property type="entry name" value="COPPER_AMINE_OXID_2"/>
    <property type="match status" value="1"/>
</dbReference>
<dbReference type="Pfam" id="PF01179">
    <property type="entry name" value="Cu_amine_oxid"/>
    <property type="match status" value="1"/>
</dbReference>
<dbReference type="InterPro" id="IPR049947">
    <property type="entry name" value="Cu_Am_Ox_Cu-bd"/>
</dbReference>
<protein>
    <recommendedName>
        <fullName evidence="1">Amine oxidase</fullName>
        <ecNumber evidence="1">1.4.3.-</ecNumber>
    </recommendedName>
</protein>
<dbReference type="OrthoDB" id="5379943at2759"/>
<dbReference type="InterPro" id="IPR000269">
    <property type="entry name" value="Cu_amine_oxidase"/>
</dbReference>
<dbReference type="EC" id="1.4.3.-" evidence="1"/>
<feature type="domain" description="Copper amine oxidase catalytic" evidence="2">
    <location>
        <begin position="2"/>
        <end position="183"/>
    </location>
</feature>
<comment type="cofactor">
    <cofactor evidence="1">
        <name>Cu cation</name>
        <dbReference type="ChEBI" id="CHEBI:23378"/>
    </cofactor>
    <text evidence="1">Contains 1 topaquinone per subunit.</text>
</comment>
<evidence type="ECO:0000256" key="1">
    <source>
        <dbReference type="RuleBase" id="RU000672"/>
    </source>
</evidence>
<dbReference type="GO" id="GO:0008131">
    <property type="term" value="F:primary methylamine oxidase activity"/>
    <property type="evidence" value="ECO:0007669"/>
    <property type="project" value="InterPro"/>
</dbReference>
<name>A0A6J8AUW5_MYTCO</name>
<comment type="PTM">
    <text evidence="1">Topaquinone (TPQ) is generated by copper-dependent autoxidation of a specific tyrosyl residue.</text>
</comment>
<gene>
    <name evidence="3" type="ORF">MCOR_11576</name>
</gene>
<dbReference type="SUPFAM" id="SSF49998">
    <property type="entry name" value="Amine oxidase catalytic domain"/>
    <property type="match status" value="1"/>
</dbReference>
<dbReference type="EMBL" id="CACVKT020001980">
    <property type="protein sequence ID" value="CAC5374043.1"/>
    <property type="molecule type" value="Genomic_DNA"/>
</dbReference>
<reference evidence="3 4" key="1">
    <citation type="submission" date="2020-06" db="EMBL/GenBank/DDBJ databases">
        <authorList>
            <person name="Li R."/>
            <person name="Bekaert M."/>
        </authorList>
    </citation>
    <scope>NUCLEOTIDE SEQUENCE [LARGE SCALE GENOMIC DNA]</scope>
    <source>
        <strain evidence="4">wild</strain>
    </source>
</reference>
<dbReference type="InterPro" id="IPR036460">
    <property type="entry name" value="Cu_amine_oxidase_C_sf"/>
</dbReference>
<dbReference type="GO" id="GO:0009308">
    <property type="term" value="P:amine metabolic process"/>
    <property type="evidence" value="ECO:0007669"/>
    <property type="project" value="UniProtKB-UniRule"/>
</dbReference>
<dbReference type="Gene3D" id="2.70.98.20">
    <property type="entry name" value="Copper amine oxidase, catalytic domain"/>
    <property type="match status" value="1"/>
</dbReference>
<keyword evidence="4" id="KW-1185">Reference proteome</keyword>
<dbReference type="GO" id="GO:0005507">
    <property type="term" value="F:copper ion binding"/>
    <property type="evidence" value="ECO:0007669"/>
    <property type="project" value="InterPro"/>
</dbReference>
<keyword evidence="1" id="KW-0801">TPQ</keyword>
<proteinExistence type="inferred from homology"/>
<dbReference type="PANTHER" id="PTHR10638:SF20">
    <property type="entry name" value="AMINE OXIDASE"/>
    <property type="match status" value="1"/>
</dbReference>